<dbReference type="Pfam" id="PF11684">
    <property type="entry name" value="DUF3280"/>
    <property type="match status" value="1"/>
</dbReference>
<comment type="caution">
    <text evidence="1">The sequence shown here is derived from an EMBL/GenBank/DDBJ whole genome shotgun (WGS) entry which is preliminary data.</text>
</comment>
<sequence length="164" mass="18307">MSLWLVIAPMTANGGSYKPLEPGPDLAYLGFSFVDLSTEGAYNGVRADETGRLRMLEETLRERFAQEGYTVLSNDPIAAKLATVSNPARCYDCEIRLADRLGARYVVVGEVRKVSNLVLSISLVMRDVETGDRVRALAVDIRGNTDQSWLRGMDYILKNHFFKQ</sequence>
<organism evidence="1 2">
    <name type="scientific">Roseibium salinum</name>
    <dbReference type="NCBI Taxonomy" id="1604349"/>
    <lineage>
        <taxon>Bacteria</taxon>
        <taxon>Pseudomonadati</taxon>
        <taxon>Pseudomonadota</taxon>
        <taxon>Alphaproteobacteria</taxon>
        <taxon>Hyphomicrobiales</taxon>
        <taxon>Stappiaceae</taxon>
        <taxon>Roseibium</taxon>
    </lineage>
</organism>
<dbReference type="Proteomes" id="UP001300261">
    <property type="component" value="Unassembled WGS sequence"/>
</dbReference>
<proteinExistence type="predicted"/>
<protein>
    <submittedName>
        <fullName evidence="1">DUF3280 domain-containing protein</fullName>
    </submittedName>
</protein>
<reference evidence="1 2" key="1">
    <citation type="journal article" date="2016" name="Int. J. Syst. Evol. Microbiol.">
        <title>Labrenzia salina sp. nov., isolated from the rhizosphere of the halophyte Arthrocnemum macrostachyum.</title>
        <authorList>
            <person name="Camacho M."/>
            <person name="Redondo-Gomez S."/>
            <person name="Rodriguez-Llorente I."/>
            <person name="Rohde M."/>
            <person name="Sproer C."/>
            <person name="Schumann P."/>
            <person name="Klenk H.P."/>
            <person name="Montero-Calasanz M.D.C."/>
        </authorList>
    </citation>
    <scope>NUCLEOTIDE SEQUENCE [LARGE SCALE GENOMIC DNA]</scope>
    <source>
        <strain evidence="1 2">DSM 29163</strain>
    </source>
</reference>
<dbReference type="EMBL" id="JAPEVI010000003">
    <property type="protein sequence ID" value="MCX2723989.1"/>
    <property type="molecule type" value="Genomic_DNA"/>
</dbReference>
<accession>A0ABT3R491</accession>
<dbReference type="RefSeq" id="WP_265963739.1">
    <property type="nucleotide sequence ID" value="NZ_JAPEVI010000003.1"/>
</dbReference>
<dbReference type="InterPro" id="IPR021698">
    <property type="entry name" value="DUF3280"/>
</dbReference>
<evidence type="ECO:0000313" key="1">
    <source>
        <dbReference type="EMBL" id="MCX2723989.1"/>
    </source>
</evidence>
<gene>
    <name evidence="1" type="ORF">ON753_16670</name>
</gene>
<name>A0ABT3R491_9HYPH</name>
<keyword evidence="2" id="KW-1185">Reference proteome</keyword>
<evidence type="ECO:0000313" key="2">
    <source>
        <dbReference type="Proteomes" id="UP001300261"/>
    </source>
</evidence>